<feature type="repeat" description="TPR" evidence="3">
    <location>
        <begin position="1220"/>
        <end position="1253"/>
    </location>
</feature>
<accession>A0A409XLB2</accession>
<dbReference type="PROSITE" id="PS50005">
    <property type="entry name" value="TPR"/>
    <property type="match status" value="1"/>
</dbReference>
<dbReference type="PANTHER" id="PTHR23083">
    <property type="entry name" value="TETRATRICOPEPTIDE REPEAT PROTEIN, TPR"/>
    <property type="match status" value="1"/>
</dbReference>
<feature type="compositionally biased region" description="Polar residues" evidence="4">
    <location>
        <begin position="668"/>
        <end position="679"/>
    </location>
</feature>
<dbReference type="InterPro" id="IPR019734">
    <property type="entry name" value="TPR_rpt"/>
</dbReference>
<feature type="compositionally biased region" description="Low complexity" evidence="4">
    <location>
        <begin position="809"/>
        <end position="821"/>
    </location>
</feature>
<feature type="compositionally biased region" description="Basic and acidic residues" evidence="4">
    <location>
        <begin position="1043"/>
        <end position="1055"/>
    </location>
</feature>
<feature type="compositionally biased region" description="Polar residues" evidence="4">
    <location>
        <begin position="874"/>
        <end position="889"/>
    </location>
</feature>
<evidence type="ECO:0000256" key="3">
    <source>
        <dbReference type="PROSITE-ProRule" id="PRU00339"/>
    </source>
</evidence>
<gene>
    <name evidence="5" type="ORF">CVT25_008794</name>
</gene>
<comment type="function">
    <text evidence="1">Involved in endocytosis.</text>
</comment>
<feature type="region of interest" description="Disordered" evidence="4">
    <location>
        <begin position="1274"/>
        <end position="1298"/>
    </location>
</feature>
<dbReference type="Gene3D" id="1.25.40.10">
    <property type="entry name" value="Tetratricopeptide repeat domain"/>
    <property type="match status" value="2"/>
</dbReference>
<comment type="caution">
    <text evidence="5">The sequence shown here is derived from an EMBL/GenBank/DDBJ whole genome shotgun (WGS) entry which is preliminary data.</text>
</comment>
<dbReference type="PANTHER" id="PTHR23083:SF464">
    <property type="entry name" value="TETRATRICOPEPTIDE REPEAT DOMAIN 7, ISOFORM A"/>
    <property type="match status" value="1"/>
</dbReference>
<feature type="region of interest" description="Disordered" evidence="4">
    <location>
        <begin position="1003"/>
        <end position="1072"/>
    </location>
</feature>
<evidence type="ECO:0000313" key="6">
    <source>
        <dbReference type="Proteomes" id="UP000283269"/>
    </source>
</evidence>
<organism evidence="5 6">
    <name type="scientific">Psilocybe cyanescens</name>
    <dbReference type="NCBI Taxonomy" id="93625"/>
    <lineage>
        <taxon>Eukaryota</taxon>
        <taxon>Fungi</taxon>
        <taxon>Dikarya</taxon>
        <taxon>Basidiomycota</taxon>
        <taxon>Agaricomycotina</taxon>
        <taxon>Agaricomycetes</taxon>
        <taxon>Agaricomycetidae</taxon>
        <taxon>Agaricales</taxon>
        <taxon>Agaricineae</taxon>
        <taxon>Strophariaceae</taxon>
        <taxon>Psilocybe</taxon>
    </lineage>
</organism>
<dbReference type="STRING" id="93625.A0A409XLB2"/>
<reference evidence="5 6" key="1">
    <citation type="journal article" date="2018" name="Evol. Lett.">
        <title>Horizontal gene cluster transfer increased hallucinogenic mushroom diversity.</title>
        <authorList>
            <person name="Reynolds H.T."/>
            <person name="Vijayakumar V."/>
            <person name="Gluck-Thaler E."/>
            <person name="Korotkin H.B."/>
            <person name="Matheny P.B."/>
            <person name="Slot J.C."/>
        </authorList>
    </citation>
    <scope>NUCLEOTIDE SEQUENCE [LARGE SCALE GENOMIC DNA]</scope>
    <source>
        <strain evidence="5 6">2631</strain>
    </source>
</reference>
<dbReference type="SUPFAM" id="SSF48452">
    <property type="entry name" value="TPR-like"/>
    <property type="match status" value="2"/>
</dbReference>
<evidence type="ECO:0000256" key="4">
    <source>
        <dbReference type="SAM" id="MobiDB-lite"/>
    </source>
</evidence>
<feature type="region of interest" description="Disordered" evidence="4">
    <location>
        <begin position="707"/>
        <end position="748"/>
    </location>
</feature>
<feature type="region of interest" description="Disordered" evidence="4">
    <location>
        <begin position="799"/>
        <end position="825"/>
    </location>
</feature>
<dbReference type="Proteomes" id="UP000283269">
    <property type="component" value="Unassembled WGS sequence"/>
</dbReference>
<feature type="region of interest" description="Disordered" evidence="4">
    <location>
        <begin position="874"/>
        <end position="926"/>
    </location>
</feature>
<protein>
    <recommendedName>
        <fullName evidence="7">TPR-like protein</fullName>
    </recommendedName>
</protein>
<feature type="region of interest" description="Disordered" evidence="4">
    <location>
        <begin position="653"/>
        <end position="694"/>
    </location>
</feature>
<keyword evidence="6" id="KW-1185">Reference proteome</keyword>
<name>A0A409XLB2_PSICY</name>
<feature type="region of interest" description="Disordered" evidence="4">
    <location>
        <begin position="293"/>
        <end position="329"/>
    </location>
</feature>
<dbReference type="EMBL" id="NHYD01001323">
    <property type="protein sequence ID" value="PPQ91527.1"/>
    <property type="molecule type" value="Genomic_DNA"/>
</dbReference>
<dbReference type="Pfam" id="PF13181">
    <property type="entry name" value="TPR_8"/>
    <property type="match status" value="1"/>
</dbReference>
<dbReference type="OrthoDB" id="29013at2759"/>
<evidence type="ECO:0000256" key="1">
    <source>
        <dbReference type="ARBA" id="ARBA00002550"/>
    </source>
</evidence>
<dbReference type="InterPro" id="IPR051722">
    <property type="entry name" value="Endocytosis_PI4K-reg_protein"/>
</dbReference>
<feature type="compositionally biased region" description="Low complexity" evidence="4">
    <location>
        <begin position="1286"/>
        <end position="1297"/>
    </location>
</feature>
<feature type="compositionally biased region" description="Pro residues" evidence="4">
    <location>
        <begin position="1152"/>
        <end position="1162"/>
    </location>
</feature>
<sequence>MEDPNTNETGASDGGWKRGKLALGTEGMLQEEHIEEAMTIHLALAYYAYALGNPTECLTHLSKVPELLQLHTRIPNSDSIRSNGSQGLLSPSNYAPSTTSFAGSFASVADLGSPEVRDGRGWAMVETFRSLCLKGMSYEKLYPADPTMALKTYRAALPALSSLRSEFSSKSLPVPLSSSGKVESALFTHLREMWRWVERLLWRAVILTAKTSDIFIEEDPGATPTTIDRASESQNSLWTWFSHYSTCSSYWPPNFRTAHRSTICALHLRTLVLRYGVLTSLPTLGAAPVYAQTSKKPMSSPGSKTPSRPATAMSTPNEAATPNNTFSSQSSWMNTARSVAQDYRAILSVSTTFPRAGERNVKVEEFVELCVKVWEAGGAVGEQAGWVIEILNWAQRLTFNSSVILRHLTRLLFLASSPYLAKKTLNLYIQVVGKAWEASKEGVGEDMDDDARWVETLVFGARMVCAGVGAQGGVSANISPGRSQNTLMSDDGTEGIDEVLEARTILDKARMRLDENDKRLVAEVLLAEGIVWGLLGVKGQDPSTRPINFDKAHLCLLHSIKSHPTPSAYHHLALSFARRIPAAGGLSDAFDSQSDPESSPHTAYEHNLSRAIESAGLAVEGSPHEVRYWHLLGLLLSATEKWSDAKEILERGAELDDESEGVDPIDQISENIGDESSSYGRGDESPVNGGSEDTDTVMQMETDANTLRVPGTNGISNSTDFAKTSTTMKTSRGRTNGAGSVTSNGNATHTSGSSIASLNGNAAIPGLIPSHTLLLQPEETILPTASSLLHPAVAALYPSSTSEPKKSKSNAPSAPSIPSLSIDQYPPSTADLFEQHLQLRMTQVALMEVVEGPEGAEEGWLEIFSWVAEKRGLSSGNTPAASQPRQSLDQPRGSIDQDLAVPDSTSAPYAQSHLQGQADKSRLSTSSKDLYPGLGVTGNPVDVNESASVSLPVPIGITISPATPDATPGIEQEVQLQLEKVEQAQMRVQSRLSFESFNDAADERNAERYSGDSYREKEKDRLKEKEKKQFNAFSIPGKPKRSTSTERDTRGDTSKSKKVQQMLKGSVHKGRAGISAVSRRIGNGVAKNNGLRRSTSTPGISYYSFMRVNSRTNIWPKDLHAVLQPMSYQASSIHSRRRLSSVAHSGEHTPSESPPPPPPPSLPSSGAQQDFSVQNQRSARENRLLSDLWLMSAATFRRLGKIEQAKGSIQEAEVKDENNPNVWVQLGLYYFALGLYQHAVDTLQKARFICSDDVAATVHLSRLYLDPNVTRKIHPSNAETAPPSPGAGSASAFTPGSRTSFSSPDVDLAAGMLAHLTKGRGWDVPEAWYFLAKAYGMQGRKDKERETLKLALEFSEKRGVRDIGSALGWCL</sequence>
<feature type="region of interest" description="Disordered" evidence="4">
    <location>
        <begin position="1134"/>
        <end position="1177"/>
    </location>
</feature>
<comment type="similarity">
    <text evidence="2">Belongs to the YPP1 family.</text>
</comment>
<feature type="compositionally biased region" description="Basic and acidic residues" evidence="4">
    <location>
        <begin position="1003"/>
        <end position="1029"/>
    </location>
</feature>
<dbReference type="SMART" id="SM00028">
    <property type="entry name" value="TPR"/>
    <property type="match status" value="5"/>
</dbReference>
<evidence type="ECO:0000256" key="2">
    <source>
        <dbReference type="ARBA" id="ARBA00038251"/>
    </source>
</evidence>
<evidence type="ECO:0008006" key="7">
    <source>
        <dbReference type="Google" id="ProtNLM"/>
    </source>
</evidence>
<dbReference type="InterPro" id="IPR011990">
    <property type="entry name" value="TPR-like_helical_dom_sf"/>
</dbReference>
<feature type="compositionally biased region" description="Polar residues" evidence="4">
    <location>
        <begin position="1166"/>
        <end position="1177"/>
    </location>
</feature>
<feature type="compositionally biased region" description="Polar residues" evidence="4">
    <location>
        <begin position="903"/>
        <end position="915"/>
    </location>
</feature>
<proteinExistence type="inferred from homology"/>
<evidence type="ECO:0000313" key="5">
    <source>
        <dbReference type="EMBL" id="PPQ91527.1"/>
    </source>
</evidence>
<dbReference type="InParanoid" id="A0A409XLB2"/>
<keyword evidence="3" id="KW-0802">TPR repeat</keyword>
<feature type="compositionally biased region" description="Polar residues" evidence="4">
    <location>
        <begin position="713"/>
        <end position="748"/>
    </location>
</feature>